<feature type="non-terminal residue" evidence="1">
    <location>
        <position position="54"/>
    </location>
</feature>
<dbReference type="Proteomes" id="UP001140091">
    <property type="component" value="Unassembled WGS sequence"/>
</dbReference>
<proteinExistence type="predicted"/>
<organism evidence="1 2">
    <name type="scientific">Candolleomyces eurysporus</name>
    <dbReference type="NCBI Taxonomy" id="2828524"/>
    <lineage>
        <taxon>Eukaryota</taxon>
        <taxon>Fungi</taxon>
        <taxon>Dikarya</taxon>
        <taxon>Basidiomycota</taxon>
        <taxon>Agaricomycotina</taxon>
        <taxon>Agaricomycetes</taxon>
        <taxon>Agaricomycetidae</taxon>
        <taxon>Agaricales</taxon>
        <taxon>Agaricineae</taxon>
        <taxon>Psathyrellaceae</taxon>
        <taxon>Candolleomyces</taxon>
    </lineage>
</organism>
<accession>A0A9W8MIN8</accession>
<dbReference type="EMBL" id="JANBPK010000743">
    <property type="protein sequence ID" value="KAJ2933425.1"/>
    <property type="molecule type" value="Genomic_DNA"/>
</dbReference>
<evidence type="ECO:0000313" key="1">
    <source>
        <dbReference type="EMBL" id="KAJ2933425.1"/>
    </source>
</evidence>
<sequence length="54" mass="5599">MGGNDLSVITSATGRKSEPAALIPVISLAQDKIPAIAGVLKAIYNNSLVRTFKS</sequence>
<gene>
    <name evidence="1" type="ORF">H1R20_g3672</name>
</gene>
<name>A0A9W8MIN8_9AGAR</name>
<reference evidence="1" key="1">
    <citation type="submission" date="2022-06" db="EMBL/GenBank/DDBJ databases">
        <title>Genome Sequence of Candolleomyces eurysporus.</title>
        <authorList>
            <person name="Buettner E."/>
        </authorList>
    </citation>
    <scope>NUCLEOTIDE SEQUENCE</scope>
    <source>
        <strain evidence="1">VTCC 930004</strain>
    </source>
</reference>
<evidence type="ECO:0000313" key="2">
    <source>
        <dbReference type="Proteomes" id="UP001140091"/>
    </source>
</evidence>
<keyword evidence="2" id="KW-1185">Reference proteome</keyword>
<dbReference type="OrthoDB" id="2969277at2759"/>
<comment type="caution">
    <text evidence="1">The sequence shown here is derived from an EMBL/GenBank/DDBJ whole genome shotgun (WGS) entry which is preliminary data.</text>
</comment>
<dbReference type="AlphaFoldDB" id="A0A9W8MIN8"/>
<protein>
    <submittedName>
        <fullName evidence="1">Uncharacterized protein</fullName>
    </submittedName>
</protein>